<sequence>MIQVHEGVCGPHMNGQHRLAKKRLRLGYYSCTMERGTCFHFVQRCHKCQVHANLIHAPPKIQTPYSRSPVQVDASLPRA</sequence>
<name>A0A101M0I8_PICGL</name>
<evidence type="ECO:0008006" key="2">
    <source>
        <dbReference type="Google" id="ProtNLM"/>
    </source>
</evidence>
<reference evidence="1" key="1">
    <citation type="journal article" date="2015" name="Genome Biol. Evol.">
        <title>Organellar Genomes of White Spruce (Picea glauca): Assembly and Annotation.</title>
        <authorList>
            <person name="Jackman S.D."/>
            <person name="Warren R.L."/>
            <person name="Gibb E.A."/>
            <person name="Vandervalk B.P."/>
            <person name="Mohamadi H."/>
            <person name="Chu J."/>
            <person name="Raymond A."/>
            <person name="Pleasance S."/>
            <person name="Coope R."/>
            <person name="Wildung M.R."/>
            <person name="Ritland C.E."/>
            <person name="Bousquet J."/>
            <person name="Jones S.J."/>
            <person name="Bohlmann J."/>
            <person name="Birol I."/>
        </authorList>
    </citation>
    <scope>NUCLEOTIDE SEQUENCE [LARGE SCALE GENOMIC DNA]</scope>
    <source>
        <tissue evidence="1">Flushing bud</tissue>
    </source>
</reference>
<proteinExistence type="predicted"/>
<keyword evidence="1" id="KW-0496">Mitochondrion</keyword>
<accession>A0A101M0I8</accession>
<gene>
    <name evidence="1" type="ORF">ABT39_MTgene4714</name>
</gene>
<geneLocation type="mitochondrion" evidence="1"/>
<evidence type="ECO:0000313" key="1">
    <source>
        <dbReference type="EMBL" id="KUM48699.1"/>
    </source>
</evidence>
<comment type="caution">
    <text evidence="1">The sequence shown here is derived from an EMBL/GenBank/DDBJ whole genome shotgun (WGS) entry which is preliminary data.</text>
</comment>
<organism evidence="1">
    <name type="scientific">Picea glauca</name>
    <name type="common">White spruce</name>
    <name type="synonym">Pinus glauca</name>
    <dbReference type="NCBI Taxonomy" id="3330"/>
    <lineage>
        <taxon>Eukaryota</taxon>
        <taxon>Viridiplantae</taxon>
        <taxon>Streptophyta</taxon>
        <taxon>Embryophyta</taxon>
        <taxon>Tracheophyta</taxon>
        <taxon>Spermatophyta</taxon>
        <taxon>Pinopsida</taxon>
        <taxon>Pinidae</taxon>
        <taxon>Conifers I</taxon>
        <taxon>Pinales</taxon>
        <taxon>Pinaceae</taxon>
        <taxon>Picea</taxon>
    </lineage>
</organism>
<protein>
    <recommendedName>
        <fullName evidence="2">Integrase zinc-binding domain-containing protein</fullName>
    </recommendedName>
</protein>
<dbReference type="AlphaFoldDB" id="A0A101M0I8"/>
<dbReference type="EMBL" id="LKAM01000005">
    <property type="protein sequence ID" value="KUM48699.1"/>
    <property type="molecule type" value="Genomic_DNA"/>
</dbReference>